<dbReference type="Proteomes" id="UP000005408">
    <property type="component" value="Unassembled WGS sequence"/>
</dbReference>
<dbReference type="AlphaFoldDB" id="A0A8W8JQC4"/>
<keyword evidence="3" id="KW-1185">Reference proteome</keyword>
<dbReference type="PROSITE" id="PS50188">
    <property type="entry name" value="B302_SPRY"/>
    <property type="match status" value="1"/>
</dbReference>
<dbReference type="InterPro" id="IPR001870">
    <property type="entry name" value="B30.2/SPRY"/>
</dbReference>
<accession>A0A8W8JQC4</accession>
<evidence type="ECO:0000259" key="1">
    <source>
        <dbReference type="PROSITE" id="PS50188"/>
    </source>
</evidence>
<dbReference type="EnsemblMetazoa" id="G19976.2">
    <property type="protein sequence ID" value="G19976.2:cds"/>
    <property type="gene ID" value="G19976"/>
</dbReference>
<dbReference type="Gene3D" id="2.60.120.920">
    <property type="match status" value="2"/>
</dbReference>
<dbReference type="Pfam" id="PF00622">
    <property type="entry name" value="SPRY"/>
    <property type="match status" value="2"/>
</dbReference>
<dbReference type="SUPFAM" id="SSF49899">
    <property type="entry name" value="Concanavalin A-like lectins/glucanases"/>
    <property type="match status" value="1"/>
</dbReference>
<proteinExistence type="predicted"/>
<name>A0A8W8JQC4_MAGGI</name>
<protein>
    <recommendedName>
        <fullName evidence="1">B30.2/SPRY domain-containing protein</fullName>
    </recommendedName>
</protein>
<evidence type="ECO:0000313" key="2">
    <source>
        <dbReference type="EnsemblMetazoa" id="G19976.2:cds"/>
    </source>
</evidence>
<reference evidence="2" key="1">
    <citation type="submission" date="2022-08" db="UniProtKB">
        <authorList>
            <consortium name="EnsemblMetazoa"/>
        </authorList>
    </citation>
    <scope>IDENTIFICATION</scope>
    <source>
        <strain evidence="2">05x7-T-G4-1.051#20</strain>
    </source>
</reference>
<dbReference type="InterPro" id="IPR043136">
    <property type="entry name" value="B30.2/SPRY_sf"/>
</dbReference>
<feature type="domain" description="B30.2/SPRY" evidence="1">
    <location>
        <begin position="393"/>
        <end position="581"/>
    </location>
</feature>
<sequence length="846" mass="95092">MKWKVSPYHGGVYTGVSQQVVTMPGQFRSAGDILFTDHPPMPGLISDVQLKQFSETSNFLQCLVPLTPDKPFFFAQIRALSDNSEITIGIAGPDIAEDGRPGRWINTVGYSSDGVCRTSHNDAANTHGAKYSIGDMFGVFVNHFGKSMSTVIFVKNGLPVATRFHFEPDHKKFLPTISLQGGPIDLGIMWPQSVIMKPQFSDKNMIHWMADKDVRFNMADKMFLLDSEAENVGIIQSPTSLSKEFEHYEVIVQSVSELQEGPAVGIATCSLLKPTPTCKTTVDFFQLSADGKNIKISVGQRMGIGIHYPKEVRENPSQSDKSQQLVLVFVTIDTKIVHARIIMQPEGGFFPLVILTKNGYKVTLDVTTNRKIETHENLDEVFENYLEEANRLMLNDSLQRQLKLEMMRKSEDLTVELHEQLPLVDFSKQYCRVRLSKEAMGIHVIQFSLPLTESRPYYCIEIRKLSEDSVLTLGLAHSRFPLNKHPGKLPESTGYNSRDGKMYYNKLHEGFTPGERFGEGDMVGVEISMFDKNHPVALFSKNYRAIGTRYVTMPDQDQMLPSVAVCGNGYDVEIDIYWQNQYLKGPAFSECKPRDWCYPQEVTVDSVSRVFSVPEHEDVVLIQSPRPLNPDNNYDFFEVQILDEFEGSEFPPPGIALASPCPQNLSLEVSSNFRLDFVRFLAINGAETTVSVGDRIGWGVIVPVSEQNKQEDRLIICYLCINLKVAMTRVIYQPRGGVYPVIMLPSGANRAKLGNIVHIRSHPITPSIEENLLKEARDLLAKEKDFKAEGKDAQEMDIDNSLFKVLVPETEETTQKQRNSWKVAGNVIMAANGFKRKNKSTSCVLL</sequence>
<dbReference type="InterPro" id="IPR013320">
    <property type="entry name" value="ConA-like_dom_sf"/>
</dbReference>
<organism evidence="2 3">
    <name type="scientific">Magallana gigas</name>
    <name type="common">Pacific oyster</name>
    <name type="synonym">Crassostrea gigas</name>
    <dbReference type="NCBI Taxonomy" id="29159"/>
    <lineage>
        <taxon>Eukaryota</taxon>
        <taxon>Metazoa</taxon>
        <taxon>Spiralia</taxon>
        <taxon>Lophotrochozoa</taxon>
        <taxon>Mollusca</taxon>
        <taxon>Bivalvia</taxon>
        <taxon>Autobranchia</taxon>
        <taxon>Pteriomorphia</taxon>
        <taxon>Ostreida</taxon>
        <taxon>Ostreoidea</taxon>
        <taxon>Ostreidae</taxon>
        <taxon>Magallana</taxon>
    </lineage>
</organism>
<evidence type="ECO:0000313" key="3">
    <source>
        <dbReference type="Proteomes" id="UP000005408"/>
    </source>
</evidence>
<dbReference type="InterPro" id="IPR003877">
    <property type="entry name" value="SPRY_dom"/>
</dbReference>